<dbReference type="OrthoDB" id="9782993at2"/>
<keyword evidence="1" id="KW-0238">DNA-binding</keyword>
<reference evidence="4" key="3">
    <citation type="submission" date="2016-11" db="EMBL/GenBank/DDBJ databases">
        <authorList>
            <person name="Varghese N."/>
            <person name="Submissions S."/>
        </authorList>
    </citation>
    <scope>NUCLEOTIDE SEQUENCE</scope>
    <source>
        <strain evidence="4">DSM 1682</strain>
    </source>
</reference>
<sequence length="95" mass="10861">MKATGITRKVDELGRIVLPIELRRNLGIGIGDTLEIFTEDDTIILKRYDAVDDLLTMASRLKDRVVFEDCGKMKPILLKKIEEIEKIMKSGKEKK</sequence>
<evidence type="ECO:0000313" key="4">
    <source>
        <dbReference type="EMBL" id="SHF03043.1"/>
    </source>
</evidence>
<name>A0A110A7E2_ANAPI</name>
<reference evidence="3 5" key="1">
    <citation type="journal article" date="2016" name="Genome Announc.">
        <title>Complete Genome Sequence of the Amino Acid-Fermenting Clostridium propionicum X2 (DSM 1682).</title>
        <authorList>
            <person name="Poehlein A."/>
            <person name="Schlien K."/>
            <person name="Chowdhury N.P."/>
            <person name="Gottschalk G."/>
            <person name="Buckel W."/>
            <person name="Daniel R."/>
        </authorList>
    </citation>
    <scope>NUCLEOTIDE SEQUENCE [LARGE SCALE GENOMIC DNA]</scope>
    <source>
        <strain evidence="3 5">X2</strain>
    </source>
</reference>
<protein>
    <submittedName>
        <fullName evidence="4">Antidote-toxin recognition MazE, antitoxin</fullName>
    </submittedName>
    <submittedName>
        <fullName evidence="3">Transition state regulatory protein AbrB</fullName>
    </submittedName>
</protein>
<dbReference type="GO" id="GO:0003677">
    <property type="term" value="F:DNA binding"/>
    <property type="evidence" value="ECO:0007669"/>
    <property type="project" value="UniProtKB-UniRule"/>
</dbReference>
<dbReference type="AlphaFoldDB" id="A0A110A7E2"/>
<reference evidence="6" key="4">
    <citation type="submission" date="2016-11" db="EMBL/GenBank/DDBJ databases">
        <authorList>
            <person name="Jaros S."/>
            <person name="Januszkiewicz K."/>
            <person name="Wedrychowicz H."/>
        </authorList>
    </citation>
    <scope>NUCLEOTIDE SEQUENCE [LARGE SCALE GENOMIC DNA]</scope>
    <source>
        <strain evidence="6">DSM 1682</strain>
    </source>
</reference>
<dbReference type="PANTHER" id="PTHR36432">
    <property type="match status" value="1"/>
</dbReference>
<evidence type="ECO:0000313" key="5">
    <source>
        <dbReference type="Proteomes" id="UP000068026"/>
    </source>
</evidence>
<dbReference type="KEGG" id="cpro:CPRO_24400"/>
<dbReference type="PANTHER" id="PTHR36432:SF1">
    <property type="entry name" value="STAGE V SPORULATION PROTEIN T"/>
    <property type="match status" value="1"/>
</dbReference>
<dbReference type="InterPro" id="IPR007159">
    <property type="entry name" value="SpoVT-AbrB_dom"/>
</dbReference>
<proteinExistence type="predicted"/>
<dbReference type="RefSeq" id="WP_066052141.1">
    <property type="nucleotide sequence ID" value="NZ_CP014223.1"/>
</dbReference>
<dbReference type="Proteomes" id="UP000184204">
    <property type="component" value="Unassembled WGS sequence"/>
</dbReference>
<evidence type="ECO:0000313" key="6">
    <source>
        <dbReference type="Proteomes" id="UP000184204"/>
    </source>
</evidence>
<organism evidence="4 6">
    <name type="scientific">Anaerotignum propionicum DSM 1682</name>
    <dbReference type="NCBI Taxonomy" id="991789"/>
    <lineage>
        <taxon>Bacteria</taxon>
        <taxon>Bacillati</taxon>
        <taxon>Bacillota</taxon>
        <taxon>Clostridia</taxon>
        <taxon>Lachnospirales</taxon>
        <taxon>Anaerotignaceae</taxon>
        <taxon>Anaerotignum</taxon>
    </lineage>
</organism>
<dbReference type="PROSITE" id="PS51740">
    <property type="entry name" value="SPOVT_ABRB"/>
    <property type="match status" value="1"/>
</dbReference>
<keyword evidence="5" id="KW-1185">Reference proteome</keyword>
<dbReference type="EMBL" id="CP014223">
    <property type="protein sequence ID" value="AMJ42006.1"/>
    <property type="molecule type" value="Genomic_DNA"/>
</dbReference>
<gene>
    <name evidence="3" type="primary">abrB_3</name>
    <name evidence="3" type="ORF">CPRO_24400</name>
    <name evidence="4" type="ORF">SAMN02745151_02552</name>
</gene>
<dbReference type="Gene3D" id="2.10.260.10">
    <property type="match status" value="1"/>
</dbReference>
<evidence type="ECO:0000256" key="1">
    <source>
        <dbReference type="PROSITE-ProRule" id="PRU01076"/>
    </source>
</evidence>
<dbReference type="InterPro" id="IPR037914">
    <property type="entry name" value="SpoVT-AbrB_sf"/>
</dbReference>
<reference evidence="5" key="2">
    <citation type="submission" date="2016-01" db="EMBL/GenBank/DDBJ databases">
        <authorList>
            <person name="Poehlein A."/>
            <person name="Schlien K."/>
            <person name="Gottschalk G."/>
            <person name="Buckel W."/>
            <person name="Daniel R."/>
        </authorList>
    </citation>
    <scope>NUCLEOTIDE SEQUENCE [LARGE SCALE GENOMIC DNA]</scope>
    <source>
        <strain evidence="5">X2</strain>
    </source>
</reference>
<dbReference type="Pfam" id="PF04014">
    <property type="entry name" value="MazE_antitoxin"/>
    <property type="match status" value="1"/>
</dbReference>
<evidence type="ECO:0000313" key="3">
    <source>
        <dbReference type="EMBL" id="AMJ42006.1"/>
    </source>
</evidence>
<feature type="domain" description="SpoVT-AbrB" evidence="2">
    <location>
        <begin position="5"/>
        <end position="50"/>
    </location>
</feature>
<dbReference type="SMART" id="SM00966">
    <property type="entry name" value="SpoVT_AbrB"/>
    <property type="match status" value="1"/>
</dbReference>
<accession>A0A110A7E2</accession>
<dbReference type="InterPro" id="IPR052731">
    <property type="entry name" value="B_subtilis_Trans_State_Reg"/>
</dbReference>
<dbReference type="SUPFAM" id="SSF89447">
    <property type="entry name" value="AbrB/MazE/MraZ-like"/>
    <property type="match status" value="1"/>
</dbReference>
<dbReference type="NCBIfam" id="TIGR01439">
    <property type="entry name" value="lp_hng_hel_AbrB"/>
    <property type="match status" value="1"/>
</dbReference>
<evidence type="ECO:0000259" key="2">
    <source>
        <dbReference type="PROSITE" id="PS51740"/>
    </source>
</evidence>
<dbReference type="Proteomes" id="UP000068026">
    <property type="component" value="Chromosome"/>
</dbReference>
<dbReference type="EMBL" id="FQUA01000014">
    <property type="protein sequence ID" value="SHF03043.1"/>
    <property type="molecule type" value="Genomic_DNA"/>
</dbReference>